<evidence type="ECO:0000313" key="2">
    <source>
        <dbReference type="Proteomes" id="UP000699042"/>
    </source>
</evidence>
<sequence length="104" mass="11604">FLWALKSWKDFVRYFPAVYRPHHGVVTTFCPSNLVPHLPVHCDYGNTKANHATPVASSPASPTQQQQQTETAAINCLHLPYLTAYLGGITTTLNRGRLPYSCFT</sequence>
<comment type="caution">
    <text evidence="1">The sequence shown here is derived from an EMBL/GenBank/DDBJ whole genome shotgun (WGS) entry which is preliminary data.</text>
</comment>
<reference evidence="1" key="1">
    <citation type="submission" date="2021-05" db="EMBL/GenBank/DDBJ databases">
        <title>Comparative genomics of three Colletotrichum scovillei strains and genetic complementation revealed genes involved fungal growth and virulence on chili pepper.</title>
        <authorList>
            <person name="Hsieh D.-K."/>
            <person name="Chuang S.-C."/>
            <person name="Chen C.-Y."/>
            <person name="Chao Y.-T."/>
            <person name="Lu M.-Y.J."/>
            <person name="Lee M.-H."/>
            <person name="Shih M.-C."/>
        </authorList>
    </citation>
    <scope>NUCLEOTIDE SEQUENCE</scope>
    <source>
        <strain evidence="1">Coll-153</strain>
    </source>
</reference>
<accession>A0A9P7QVK4</accession>
<dbReference type="Proteomes" id="UP000699042">
    <property type="component" value="Unassembled WGS sequence"/>
</dbReference>
<feature type="non-terminal residue" evidence="1">
    <location>
        <position position="1"/>
    </location>
</feature>
<protein>
    <submittedName>
        <fullName evidence="1">Uncharacterized protein</fullName>
    </submittedName>
</protein>
<dbReference type="EMBL" id="JAESDN010000013">
    <property type="protein sequence ID" value="KAG7042271.1"/>
    <property type="molecule type" value="Genomic_DNA"/>
</dbReference>
<name>A0A9P7QVK4_9PEZI</name>
<dbReference type="AlphaFoldDB" id="A0A9P7QVK4"/>
<proteinExistence type="predicted"/>
<evidence type="ECO:0000313" key="1">
    <source>
        <dbReference type="EMBL" id="KAG7042271.1"/>
    </source>
</evidence>
<gene>
    <name evidence="1" type="ORF">JMJ77_010371</name>
</gene>
<organism evidence="1 2">
    <name type="scientific">Colletotrichum scovillei</name>
    <dbReference type="NCBI Taxonomy" id="1209932"/>
    <lineage>
        <taxon>Eukaryota</taxon>
        <taxon>Fungi</taxon>
        <taxon>Dikarya</taxon>
        <taxon>Ascomycota</taxon>
        <taxon>Pezizomycotina</taxon>
        <taxon>Sordariomycetes</taxon>
        <taxon>Hypocreomycetidae</taxon>
        <taxon>Glomerellales</taxon>
        <taxon>Glomerellaceae</taxon>
        <taxon>Colletotrichum</taxon>
        <taxon>Colletotrichum acutatum species complex</taxon>
    </lineage>
</organism>
<keyword evidence="2" id="KW-1185">Reference proteome</keyword>